<dbReference type="Proteomes" id="UP000198793">
    <property type="component" value="Unassembled WGS sequence"/>
</dbReference>
<feature type="region of interest" description="Disordered" evidence="1">
    <location>
        <begin position="24"/>
        <end position="56"/>
    </location>
</feature>
<feature type="compositionally biased region" description="Acidic residues" evidence="1">
    <location>
        <begin position="44"/>
        <end position="56"/>
    </location>
</feature>
<protein>
    <submittedName>
        <fullName evidence="2">Uncharacterized protein</fullName>
    </submittedName>
</protein>
<accession>A0A1H0KK90</accession>
<dbReference type="RefSeq" id="WP_170842622.1">
    <property type="nucleotide sequence ID" value="NZ_FNIT01000008.1"/>
</dbReference>
<name>A0A1H0KK90_9HYPH</name>
<proteinExistence type="predicted"/>
<dbReference type="EMBL" id="FNIT01000008">
    <property type="protein sequence ID" value="SDO56359.1"/>
    <property type="molecule type" value="Genomic_DNA"/>
</dbReference>
<keyword evidence="3" id="KW-1185">Reference proteome</keyword>
<sequence>MSDHAPKDPAKLQRQKRLEEQLRENLKRRKAQAKARRDSGEAPDGGEEMAADNGEP</sequence>
<evidence type="ECO:0000256" key="1">
    <source>
        <dbReference type="SAM" id="MobiDB-lite"/>
    </source>
</evidence>
<gene>
    <name evidence="2" type="ORF">SAMN05192530_10818</name>
</gene>
<dbReference type="AlphaFoldDB" id="A0A1H0KK90"/>
<reference evidence="2 3" key="1">
    <citation type="submission" date="2016-10" db="EMBL/GenBank/DDBJ databases">
        <authorList>
            <person name="de Groot N.N."/>
        </authorList>
    </citation>
    <scope>NUCLEOTIDE SEQUENCE [LARGE SCALE GENOMIC DNA]</scope>
    <source>
        <strain evidence="3">L7-484,KACC 16230,DSM 25025</strain>
    </source>
</reference>
<dbReference type="STRING" id="1166073.SAMN05192530_10818"/>
<organism evidence="2 3">
    <name type="scientific">Aureimonas jatrophae</name>
    <dbReference type="NCBI Taxonomy" id="1166073"/>
    <lineage>
        <taxon>Bacteria</taxon>
        <taxon>Pseudomonadati</taxon>
        <taxon>Pseudomonadota</taxon>
        <taxon>Alphaproteobacteria</taxon>
        <taxon>Hyphomicrobiales</taxon>
        <taxon>Aurantimonadaceae</taxon>
        <taxon>Aureimonas</taxon>
    </lineage>
</organism>
<evidence type="ECO:0000313" key="2">
    <source>
        <dbReference type="EMBL" id="SDO56359.1"/>
    </source>
</evidence>
<evidence type="ECO:0000313" key="3">
    <source>
        <dbReference type="Proteomes" id="UP000198793"/>
    </source>
</evidence>